<dbReference type="Proteomes" id="UP000254230">
    <property type="component" value="Unassembled WGS sequence"/>
</dbReference>
<gene>
    <name evidence="1" type="ORF">Lqua_0945</name>
    <name evidence="2" type="ORF">NCTC12376_01852</name>
</gene>
<sequence>MDNQRGFLMMVIAILLVIVAALASAFVAMTLSGTNSSVSSISANRAYDLAQTGIEQGTYELTLATAWCDGNWQPAVTVSGQGEYQYSCTKNTGSTTLSSAITASSTAIPLSSVSGLATFGSITVDSETIYYDGISGATLQHARRGQNGSLAAAHSSGASANQTQYIIASQGSSPSATSPSGRVTLSQAVLLSNPSTYFAAGVNSSSSGVILKFDGSSWSTVLTGPVNFTFTGIFNTLTNGIAVGSTSASVGSIYLYNGVSWALALSGISNANFQDVSCDTSTNCWIVGSGVSPPRGLMYRYTFPGTFSYLASNNFNLLGVSCISGFCMSVGSNRAYNFSSNTTVPFNNLTSLSSTMNDVDCPQTNRCVAVRSNGRVYYFNGVWSGPYTLTNNSLNSVHCPNTSLCILVGNNGVNFKCSLPISSAASCVAQSAPSSVNLQGVHCNATNDCMAVGSSSANAYHFDGSNWTNTALGGTFTLNSVTGIPGGGGAVSATPTVWRNH</sequence>
<dbReference type="OrthoDB" id="5653737at2"/>
<dbReference type="AlphaFoldDB" id="A0A378KX06"/>
<dbReference type="EMBL" id="UGOW01000001">
    <property type="protein sequence ID" value="STY18037.1"/>
    <property type="molecule type" value="Genomic_DNA"/>
</dbReference>
<dbReference type="Proteomes" id="UP000054639">
    <property type="component" value="Unassembled WGS sequence"/>
</dbReference>
<keyword evidence="3" id="KW-1185">Reference proteome</keyword>
<evidence type="ECO:0000313" key="1">
    <source>
        <dbReference type="EMBL" id="KTD50718.1"/>
    </source>
</evidence>
<evidence type="ECO:0000313" key="3">
    <source>
        <dbReference type="Proteomes" id="UP000054639"/>
    </source>
</evidence>
<proteinExistence type="predicted"/>
<evidence type="ECO:0000313" key="2">
    <source>
        <dbReference type="EMBL" id="STY18037.1"/>
    </source>
</evidence>
<organism evidence="2 4">
    <name type="scientific">Legionella quateirensis</name>
    <dbReference type="NCBI Taxonomy" id="45072"/>
    <lineage>
        <taxon>Bacteria</taxon>
        <taxon>Pseudomonadati</taxon>
        <taxon>Pseudomonadota</taxon>
        <taxon>Gammaproteobacteria</taxon>
        <taxon>Legionellales</taxon>
        <taxon>Legionellaceae</taxon>
        <taxon>Legionella</taxon>
    </lineage>
</organism>
<dbReference type="RefSeq" id="WP_058473147.1">
    <property type="nucleotide sequence ID" value="NZ_CAAAIL010000004.1"/>
</dbReference>
<accession>A0A378KX06</accession>
<evidence type="ECO:0000313" key="4">
    <source>
        <dbReference type="Proteomes" id="UP000254230"/>
    </source>
</evidence>
<reference evidence="1 3" key="1">
    <citation type="submission" date="2015-11" db="EMBL/GenBank/DDBJ databases">
        <title>Genomic analysis of 38 Legionella species identifies large and diverse effector repertoires.</title>
        <authorList>
            <person name="Burstein D."/>
            <person name="Amaro F."/>
            <person name="Zusman T."/>
            <person name="Lifshitz Z."/>
            <person name="Cohen O."/>
            <person name="Gilbert J.A."/>
            <person name="Pupko T."/>
            <person name="Shuman H.A."/>
            <person name="Segal G."/>
        </authorList>
    </citation>
    <scope>NUCLEOTIDE SEQUENCE [LARGE SCALE GENOMIC DNA]</scope>
    <source>
        <strain evidence="1 3">ATCC 49507</strain>
    </source>
</reference>
<reference evidence="2 4" key="2">
    <citation type="submission" date="2018-06" db="EMBL/GenBank/DDBJ databases">
        <authorList>
            <consortium name="Pathogen Informatics"/>
            <person name="Doyle S."/>
        </authorList>
    </citation>
    <scope>NUCLEOTIDE SEQUENCE [LARGE SCALE GENOMIC DNA]</scope>
    <source>
        <strain evidence="2 4">NCTC12376</strain>
    </source>
</reference>
<dbReference type="EMBL" id="LNYR01000012">
    <property type="protein sequence ID" value="KTD50718.1"/>
    <property type="molecule type" value="Genomic_DNA"/>
</dbReference>
<protein>
    <submittedName>
        <fullName evidence="2">Uncharacterized protein</fullName>
    </submittedName>
</protein>
<dbReference type="STRING" id="45072.Lqua_0945"/>
<name>A0A378KX06_9GAMM</name>